<evidence type="ECO:0000256" key="1">
    <source>
        <dbReference type="SAM" id="MobiDB-lite"/>
    </source>
</evidence>
<dbReference type="Proteomes" id="UP000253551">
    <property type="component" value="Unassembled WGS sequence"/>
</dbReference>
<evidence type="ECO:0000256" key="3">
    <source>
        <dbReference type="SAM" id="SignalP"/>
    </source>
</evidence>
<feature type="transmembrane region" description="Helical" evidence="2">
    <location>
        <begin position="109"/>
        <end position="128"/>
    </location>
</feature>
<dbReference type="AlphaFoldDB" id="A0A367JVK4"/>
<feature type="region of interest" description="Disordered" evidence="1">
    <location>
        <begin position="147"/>
        <end position="189"/>
    </location>
</feature>
<name>A0A367JVK4_RHIST</name>
<sequence>MNYNLALYFTAIPLLLATVVMGQSSTDETSSTTEASESEQSSTISSSLISTSSTPTLTSTTMAPATTTANYTSSIVFSPEPTVQGTGWNPNGNTAENAPESWLKTHNRFVFVIFVGLIVLGLLLWYIVRSVKGMRRKLKEENEAHLAMMQQPSSTTTAPRPDNHECATPISPPPAYKFDDHSQQGQHPN</sequence>
<dbReference type="STRING" id="4846.A0A367JVK4"/>
<reference evidence="4 5" key="1">
    <citation type="journal article" date="2018" name="G3 (Bethesda)">
        <title>Phylogenetic and Phylogenomic Definition of Rhizopus Species.</title>
        <authorList>
            <person name="Gryganskyi A.P."/>
            <person name="Golan J."/>
            <person name="Dolatabadi S."/>
            <person name="Mondo S."/>
            <person name="Robb S."/>
            <person name="Idnurm A."/>
            <person name="Muszewska A."/>
            <person name="Steczkiewicz K."/>
            <person name="Masonjones S."/>
            <person name="Liao H.L."/>
            <person name="Gajdeczka M.T."/>
            <person name="Anike F."/>
            <person name="Vuek A."/>
            <person name="Anishchenko I.M."/>
            <person name="Voigt K."/>
            <person name="de Hoog G.S."/>
            <person name="Smith M.E."/>
            <person name="Heitman J."/>
            <person name="Vilgalys R."/>
            <person name="Stajich J.E."/>
        </authorList>
    </citation>
    <scope>NUCLEOTIDE SEQUENCE [LARGE SCALE GENOMIC DNA]</scope>
    <source>
        <strain evidence="4 5">LSU 92-RS-03</strain>
    </source>
</reference>
<keyword evidence="5" id="KW-1185">Reference proteome</keyword>
<evidence type="ECO:0000313" key="4">
    <source>
        <dbReference type="EMBL" id="RCH93966.1"/>
    </source>
</evidence>
<comment type="caution">
    <text evidence="4">The sequence shown here is derived from an EMBL/GenBank/DDBJ whole genome shotgun (WGS) entry which is preliminary data.</text>
</comment>
<proteinExistence type="predicted"/>
<keyword evidence="2" id="KW-0812">Transmembrane</keyword>
<feature type="region of interest" description="Disordered" evidence="1">
    <location>
        <begin position="27"/>
        <end position="64"/>
    </location>
</feature>
<evidence type="ECO:0008006" key="6">
    <source>
        <dbReference type="Google" id="ProtNLM"/>
    </source>
</evidence>
<keyword evidence="3" id="KW-0732">Signal</keyword>
<gene>
    <name evidence="4" type="ORF">CU098_010754</name>
</gene>
<protein>
    <recommendedName>
        <fullName evidence="6">Mid2 domain-containing protein</fullName>
    </recommendedName>
</protein>
<keyword evidence="2" id="KW-1133">Transmembrane helix</keyword>
<dbReference type="EMBL" id="PJQM01002621">
    <property type="protein sequence ID" value="RCH93966.1"/>
    <property type="molecule type" value="Genomic_DNA"/>
</dbReference>
<evidence type="ECO:0000313" key="5">
    <source>
        <dbReference type="Proteomes" id="UP000253551"/>
    </source>
</evidence>
<feature type="chain" id="PRO_5016605033" description="Mid2 domain-containing protein" evidence="3">
    <location>
        <begin position="23"/>
        <end position="189"/>
    </location>
</feature>
<dbReference type="OrthoDB" id="2283408at2759"/>
<evidence type="ECO:0000256" key="2">
    <source>
        <dbReference type="SAM" id="Phobius"/>
    </source>
</evidence>
<organism evidence="4 5">
    <name type="scientific">Rhizopus stolonifer</name>
    <name type="common">Rhizopus nigricans</name>
    <dbReference type="NCBI Taxonomy" id="4846"/>
    <lineage>
        <taxon>Eukaryota</taxon>
        <taxon>Fungi</taxon>
        <taxon>Fungi incertae sedis</taxon>
        <taxon>Mucoromycota</taxon>
        <taxon>Mucoromycotina</taxon>
        <taxon>Mucoromycetes</taxon>
        <taxon>Mucorales</taxon>
        <taxon>Mucorineae</taxon>
        <taxon>Rhizopodaceae</taxon>
        <taxon>Rhizopus</taxon>
    </lineage>
</organism>
<feature type="signal peptide" evidence="3">
    <location>
        <begin position="1"/>
        <end position="22"/>
    </location>
</feature>
<keyword evidence="2" id="KW-0472">Membrane</keyword>
<accession>A0A367JVK4</accession>